<feature type="domain" description="BZIP" evidence="4">
    <location>
        <begin position="84"/>
        <end position="99"/>
    </location>
</feature>
<reference evidence="5 6" key="1">
    <citation type="submission" date="2017-05" db="EMBL/GenBank/DDBJ databases">
        <title>The Genome Sequence of Candida krusei Ckrusei653.</title>
        <authorList>
            <person name="Cuomo C."/>
            <person name="Forche A."/>
            <person name="Young S."/>
            <person name="Abouelleil A."/>
            <person name="Cao P."/>
            <person name="Chapman S."/>
            <person name="Cusick C."/>
            <person name="Shea T."/>
            <person name="Nusbaum C."/>
            <person name="Birren B."/>
        </authorList>
    </citation>
    <scope>NUCLEOTIDE SEQUENCE [LARGE SCALE GENOMIC DNA]</scope>
    <source>
        <strain evidence="5 6">Ckrusei653</strain>
    </source>
</reference>
<dbReference type="VEuPathDB" id="FungiDB:C5L36_0B09490"/>
<protein>
    <recommendedName>
        <fullName evidence="4">BZIP domain-containing protein</fullName>
    </recommendedName>
</protein>
<evidence type="ECO:0000256" key="3">
    <source>
        <dbReference type="SAM" id="MobiDB-lite"/>
    </source>
</evidence>
<dbReference type="PANTHER" id="PTHR40621:SF7">
    <property type="entry name" value="BZIP DOMAIN-CONTAINING PROTEIN"/>
    <property type="match status" value="1"/>
</dbReference>
<evidence type="ECO:0000256" key="2">
    <source>
        <dbReference type="ARBA" id="ARBA00023242"/>
    </source>
</evidence>
<gene>
    <name evidence="5" type="ORF">CAS74_003883</name>
</gene>
<dbReference type="InterPro" id="IPR018287">
    <property type="entry name" value="Hap4_TF_heteromerisation"/>
</dbReference>
<feature type="compositionally biased region" description="Basic and acidic residues" evidence="3">
    <location>
        <begin position="95"/>
        <end position="114"/>
    </location>
</feature>
<evidence type="ECO:0000313" key="5">
    <source>
        <dbReference type="EMBL" id="OUT20887.1"/>
    </source>
</evidence>
<dbReference type="GO" id="GO:0001228">
    <property type="term" value="F:DNA-binding transcription activator activity, RNA polymerase II-specific"/>
    <property type="evidence" value="ECO:0007669"/>
    <property type="project" value="TreeGrafter"/>
</dbReference>
<dbReference type="InterPro" id="IPR050936">
    <property type="entry name" value="AP-1-like"/>
</dbReference>
<comment type="subcellular location">
    <subcellularLocation>
        <location evidence="1">Nucleus</location>
    </subcellularLocation>
</comment>
<dbReference type="InterPro" id="IPR046347">
    <property type="entry name" value="bZIP_sf"/>
</dbReference>
<name>A0A1Z8JJX3_PICKU</name>
<organism evidence="5 6">
    <name type="scientific">Pichia kudriavzevii</name>
    <name type="common">Yeast</name>
    <name type="synonym">Issatchenkia orientalis</name>
    <dbReference type="NCBI Taxonomy" id="4909"/>
    <lineage>
        <taxon>Eukaryota</taxon>
        <taxon>Fungi</taxon>
        <taxon>Dikarya</taxon>
        <taxon>Ascomycota</taxon>
        <taxon>Saccharomycotina</taxon>
        <taxon>Pichiomycetes</taxon>
        <taxon>Pichiales</taxon>
        <taxon>Pichiaceae</taxon>
        <taxon>Pichia</taxon>
    </lineage>
</organism>
<dbReference type="GO" id="GO:0090575">
    <property type="term" value="C:RNA polymerase II transcription regulator complex"/>
    <property type="evidence" value="ECO:0007669"/>
    <property type="project" value="TreeGrafter"/>
</dbReference>
<dbReference type="Gene3D" id="1.20.5.170">
    <property type="match status" value="1"/>
</dbReference>
<evidence type="ECO:0000256" key="1">
    <source>
        <dbReference type="ARBA" id="ARBA00004123"/>
    </source>
</evidence>
<feature type="region of interest" description="Disordered" evidence="3">
    <location>
        <begin position="1"/>
        <end position="31"/>
    </location>
</feature>
<sequence>MLVVTPKMSTNNTANNTSKNTSNNTANTNTKRNVDAMMSSNASVGISMSIGGATCMLPRLSKNWVLPPRPKPGRKPVQDVPTTKRKAQNRAAQRAFRERRANRVSELEEQLMRE</sequence>
<dbReference type="PANTHER" id="PTHR40621">
    <property type="entry name" value="TRANSCRIPTION FACTOR KAPC-RELATED"/>
    <property type="match status" value="1"/>
</dbReference>
<evidence type="ECO:0000313" key="6">
    <source>
        <dbReference type="Proteomes" id="UP000195871"/>
    </source>
</evidence>
<proteinExistence type="predicted"/>
<dbReference type="EMBL" id="NHMM01000006">
    <property type="protein sequence ID" value="OUT20887.1"/>
    <property type="molecule type" value="Genomic_DNA"/>
</dbReference>
<feature type="compositionally biased region" description="Low complexity" evidence="3">
    <location>
        <begin position="10"/>
        <end position="31"/>
    </location>
</feature>
<feature type="region of interest" description="Disordered" evidence="3">
    <location>
        <begin position="64"/>
        <end position="114"/>
    </location>
</feature>
<dbReference type="GO" id="GO:0000976">
    <property type="term" value="F:transcription cis-regulatory region binding"/>
    <property type="evidence" value="ECO:0007669"/>
    <property type="project" value="InterPro"/>
</dbReference>
<dbReference type="CDD" id="cd14688">
    <property type="entry name" value="bZIP_YAP"/>
    <property type="match status" value="1"/>
</dbReference>
<dbReference type="SUPFAM" id="SSF57959">
    <property type="entry name" value="Leucine zipper domain"/>
    <property type="match status" value="1"/>
</dbReference>
<dbReference type="Proteomes" id="UP000195871">
    <property type="component" value="Unassembled WGS sequence"/>
</dbReference>
<dbReference type="AlphaFoldDB" id="A0A1Z8JJX3"/>
<dbReference type="Pfam" id="PF10297">
    <property type="entry name" value="Hap4_Hap_bind"/>
    <property type="match status" value="1"/>
</dbReference>
<evidence type="ECO:0000259" key="4">
    <source>
        <dbReference type="PROSITE" id="PS00036"/>
    </source>
</evidence>
<dbReference type="PROSITE" id="PS00036">
    <property type="entry name" value="BZIP_BASIC"/>
    <property type="match status" value="1"/>
</dbReference>
<accession>A0A1Z8JJX3</accession>
<dbReference type="InterPro" id="IPR004827">
    <property type="entry name" value="bZIP"/>
</dbReference>
<keyword evidence="2" id="KW-0539">Nucleus</keyword>
<comment type="caution">
    <text evidence="5">The sequence shown here is derived from an EMBL/GenBank/DDBJ whole genome shotgun (WGS) entry which is preliminary data.</text>
</comment>